<reference evidence="1" key="1">
    <citation type="submission" date="2022-11" db="EMBL/GenBank/DDBJ databases">
        <title>Chromosome-level genome of Pogonophryne albipinna.</title>
        <authorList>
            <person name="Jo E."/>
        </authorList>
    </citation>
    <scope>NUCLEOTIDE SEQUENCE</scope>
    <source>
        <strain evidence="1">SGF0006</strain>
        <tissue evidence="1">Muscle</tissue>
    </source>
</reference>
<evidence type="ECO:0000313" key="1">
    <source>
        <dbReference type="EMBL" id="KAJ4922554.1"/>
    </source>
</evidence>
<organism evidence="1 2">
    <name type="scientific">Pogonophryne albipinna</name>
    <dbReference type="NCBI Taxonomy" id="1090488"/>
    <lineage>
        <taxon>Eukaryota</taxon>
        <taxon>Metazoa</taxon>
        <taxon>Chordata</taxon>
        <taxon>Craniata</taxon>
        <taxon>Vertebrata</taxon>
        <taxon>Euteleostomi</taxon>
        <taxon>Actinopterygii</taxon>
        <taxon>Neopterygii</taxon>
        <taxon>Teleostei</taxon>
        <taxon>Neoteleostei</taxon>
        <taxon>Acanthomorphata</taxon>
        <taxon>Eupercaria</taxon>
        <taxon>Perciformes</taxon>
        <taxon>Notothenioidei</taxon>
        <taxon>Pogonophryne</taxon>
    </lineage>
</organism>
<evidence type="ECO:0000313" key="2">
    <source>
        <dbReference type="Proteomes" id="UP001219934"/>
    </source>
</evidence>
<dbReference type="AlphaFoldDB" id="A0AAD6ACZ4"/>
<name>A0AAD6ACZ4_9TELE</name>
<gene>
    <name evidence="1" type="ORF">JOQ06_016558</name>
</gene>
<dbReference type="Proteomes" id="UP001219934">
    <property type="component" value="Unassembled WGS sequence"/>
</dbReference>
<keyword evidence="2" id="KW-1185">Reference proteome</keyword>
<sequence>MTQNNPFLQNKNIQLTPPLCPFSISPITWHVRPTQKKRSLDYMEQTNPCRLSPLSCYKVNRPLPSSSPSRHHAAMWCITNQALP</sequence>
<accession>A0AAD6ACZ4</accession>
<proteinExistence type="predicted"/>
<dbReference type="EMBL" id="JAPTMU010000066">
    <property type="protein sequence ID" value="KAJ4922554.1"/>
    <property type="molecule type" value="Genomic_DNA"/>
</dbReference>
<protein>
    <submittedName>
        <fullName evidence="1">Uncharacterized protein</fullName>
    </submittedName>
</protein>
<comment type="caution">
    <text evidence="1">The sequence shown here is derived from an EMBL/GenBank/DDBJ whole genome shotgun (WGS) entry which is preliminary data.</text>
</comment>